<dbReference type="InterPro" id="IPR032675">
    <property type="entry name" value="LRR_dom_sf"/>
</dbReference>
<gene>
    <name evidence="2" type="ORF">D0Z07_4769</name>
</gene>
<dbReference type="EMBL" id="VNKQ01000009">
    <property type="protein sequence ID" value="KAG0648746.1"/>
    <property type="molecule type" value="Genomic_DNA"/>
</dbReference>
<protein>
    <submittedName>
        <fullName evidence="2">Uncharacterized protein</fullName>
    </submittedName>
</protein>
<evidence type="ECO:0000313" key="3">
    <source>
        <dbReference type="Proteomes" id="UP000785200"/>
    </source>
</evidence>
<comment type="caution">
    <text evidence="2">The sequence shown here is derived from an EMBL/GenBank/DDBJ whole genome shotgun (WGS) entry which is preliminary data.</text>
</comment>
<dbReference type="SUPFAM" id="SSF52047">
    <property type="entry name" value="RNI-like"/>
    <property type="match status" value="1"/>
</dbReference>
<evidence type="ECO:0000313" key="2">
    <source>
        <dbReference type="EMBL" id="KAG0648746.1"/>
    </source>
</evidence>
<sequence>MSLPTFTEAMQGFTINGLSDAEALKKRAANWNWKLGAELVGPYLDGNDLAACCLVSRDLHKCFMPILWSKPFLILETNNKPFLKMSMMISRARGASLEVRSLVREFDLGRFFREKIGSYDMHPIAGHDGTIYDDNWFIVYTRIFPNLQSAILDQAPHAYRSAVGKFLANSTIHNPAELERFMVAANKVTSRSTASIGRERNDFASKIRPILFSAHGSLESKRLTLLSGVNTSNLMYLDLSYTKRDSSSVFVLPSLPIGYPNLRILKLRGLRMVDAEFARLTQIHGCKLWSLDVTDNLLTDLTVAELISDRFMLSKLVARKNFNPLPDQDLFEDVPDYQRIDGERVGRTPFRPDDSNKFIKYIEKHSTFPPIHEQILDDQDPFLRHTGLTHLYISSNRLSSEGVALILRNANRLQVLDVGYAESYLQAPAYVPARTNFGRLGTYLAPDLSRESRSQMEVLRIQHALVTYTPTITHEGANDHRFTLGMVIAAETCGSSTVYPVRMKFLSKAFSPLDNYRLIKLTLTDIPTKSSGFTLDRLIDFLEDCRIQEEILNAAREHAPRSRRAPQLLPGLRTLCLEFLPEDTNPQVPDAGSVSGDRDAANFQAYSEEDFSFFEDRNTMSSVSRRGSVATLPVSSSNPPTPTGRKGSFLGGVC</sequence>
<organism evidence="2 3">
    <name type="scientific">Hyphodiscus hymeniophilus</name>
    <dbReference type="NCBI Taxonomy" id="353542"/>
    <lineage>
        <taxon>Eukaryota</taxon>
        <taxon>Fungi</taxon>
        <taxon>Dikarya</taxon>
        <taxon>Ascomycota</taxon>
        <taxon>Pezizomycotina</taxon>
        <taxon>Leotiomycetes</taxon>
        <taxon>Helotiales</taxon>
        <taxon>Hyphodiscaceae</taxon>
        <taxon>Hyphodiscus</taxon>
    </lineage>
</organism>
<feature type="region of interest" description="Disordered" evidence="1">
    <location>
        <begin position="625"/>
        <end position="654"/>
    </location>
</feature>
<keyword evidence="3" id="KW-1185">Reference proteome</keyword>
<dbReference type="Proteomes" id="UP000785200">
    <property type="component" value="Unassembled WGS sequence"/>
</dbReference>
<accession>A0A9P6VIJ2</accession>
<evidence type="ECO:0000256" key="1">
    <source>
        <dbReference type="SAM" id="MobiDB-lite"/>
    </source>
</evidence>
<name>A0A9P6VIJ2_9HELO</name>
<dbReference type="Gene3D" id="3.80.10.10">
    <property type="entry name" value="Ribonuclease Inhibitor"/>
    <property type="match status" value="1"/>
</dbReference>
<dbReference type="OrthoDB" id="5213490at2759"/>
<reference evidence="2" key="1">
    <citation type="submission" date="2019-07" db="EMBL/GenBank/DDBJ databases">
        <title>Hyphodiscus hymeniophilus genome sequencing and assembly.</title>
        <authorList>
            <person name="Kramer G."/>
            <person name="Nodwell J."/>
        </authorList>
    </citation>
    <scope>NUCLEOTIDE SEQUENCE</scope>
    <source>
        <strain evidence="2">ATCC 34498</strain>
    </source>
</reference>
<proteinExistence type="predicted"/>
<dbReference type="AlphaFoldDB" id="A0A9P6VIJ2"/>